<dbReference type="InterPro" id="IPR025558">
    <property type="entry name" value="DUF4283"/>
</dbReference>
<dbReference type="EMBL" id="CP133615">
    <property type="protein sequence ID" value="WMV24159.1"/>
    <property type="molecule type" value="Genomic_DNA"/>
</dbReference>
<reference evidence="3" key="1">
    <citation type="submission" date="2023-08" db="EMBL/GenBank/DDBJ databases">
        <title>A de novo genome assembly of Solanum verrucosum Schlechtendal, a Mexican diploid species geographically isolated from the other diploid A-genome species in potato relatives.</title>
        <authorList>
            <person name="Hosaka K."/>
        </authorList>
    </citation>
    <scope>NUCLEOTIDE SEQUENCE</scope>
    <source>
        <tissue evidence="3">Young leaves</tissue>
    </source>
</reference>
<name>A0AAF0TLX7_SOLVR</name>
<dbReference type="PANTHER" id="PTHR33233">
    <property type="entry name" value="ENDONUCLEASE/EXONUCLEASE/PHOSPHATASE"/>
    <property type="match status" value="1"/>
</dbReference>
<protein>
    <recommendedName>
        <fullName evidence="2">DUF4283 domain-containing protein</fullName>
    </recommendedName>
</protein>
<accession>A0AAF0TLX7</accession>
<dbReference type="Pfam" id="PF14111">
    <property type="entry name" value="DUF4283"/>
    <property type="match status" value="1"/>
</dbReference>
<proteinExistence type="predicted"/>
<sequence length="220" mass="25199">MEKGMHTPLALKRSSLNNTPETPTTPRSGVSANGTVEVTTVLTETIAPVDEINEVTEETSQNEVRADLWTNLFTNNRAVVNGLSLDYIPPQMMDGKHVVQLDKDEVNLEIQKWNSALIAYFIDDVPGYNTLTRYINQFWTNAVKPKVFYHKEGYYVIRFASIDDMNQILYSGPYTINNRPIILKSWTVNFDFNKEFPTKIPLWVKFPKLPMLYWGKGSLS</sequence>
<dbReference type="PANTHER" id="PTHR33233:SF17">
    <property type="entry name" value="DUF4283 DOMAIN-CONTAINING PROTEIN"/>
    <property type="match status" value="1"/>
</dbReference>
<evidence type="ECO:0000256" key="1">
    <source>
        <dbReference type="SAM" id="MobiDB-lite"/>
    </source>
</evidence>
<evidence type="ECO:0000313" key="3">
    <source>
        <dbReference type="EMBL" id="WMV24159.1"/>
    </source>
</evidence>
<keyword evidence="4" id="KW-1185">Reference proteome</keyword>
<feature type="region of interest" description="Disordered" evidence="1">
    <location>
        <begin position="1"/>
        <end position="33"/>
    </location>
</feature>
<organism evidence="3 4">
    <name type="scientific">Solanum verrucosum</name>
    <dbReference type="NCBI Taxonomy" id="315347"/>
    <lineage>
        <taxon>Eukaryota</taxon>
        <taxon>Viridiplantae</taxon>
        <taxon>Streptophyta</taxon>
        <taxon>Embryophyta</taxon>
        <taxon>Tracheophyta</taxon>
        <taxon>Spermatophyta</taxon>
        <taxon>Magnoliopsida</taxon>
        <taxon>eudicotyledons</taxon>
        <taxon>Gunneridae</taxon>
        <taxon>Pentapetalae</taxon>
        <taxon>asterids</taxon>
        <taxon>lamiids</taxon>
        <taxon>Solanales</taxon>
        <taxon>Solanaceae</taxon>
        <taxon>Solanoideae</taxon>
        <taxon>Solaneae</taxon>
        <taxon>Solanum</taxon>
    </lineage>
</organism>
<feature type="compositionally biased region" description="Polar residues" evidence="1">
    <location>
        <begin position="14"/>
        <end position="33"/>
    </location>
</feature>
<evidence type="ECO:0000313" key="4">
    <source>
        <dbReference type="Proteomes" id="UP001234989"/>
    </source>
</evidence>
<dbReference type="Proteomes" id="UP001234989">
    <property type="component" value="Chromosome 4"/>
</dbReference>
<dbReference type="AlphaFoldDB" id="A0AAF0TLX7"/>
<gene>
    <name evidence="3" type="ORF">MTR67_017544</name>
</gene>
<evidence type="ECO:0000259" key="2">
    <source>
        <dbReference type="Pfam" id="PF14111"/>
    </source>
</evidence>
<feature type="domain" description="DUF4283" evidence="2">
    <location>
        <begin position="110"/>
        <end position="193"/>
    </location>
</feature>